<dbReference type="AlphaFoldDB" id="A0A1X0R5C7"/>
<evidence type="ECO:0000256" key="1">
    <source>
        <dbReference type="SAM" id="MobiDB-lite"/>
    </source>
</evidence>
<feature type="region of interest" description="Disordered" evidence="1">
    <location>
        <begin position="26"/>
        <end position="53"/>
    </location>
</feature>
<feature type="compositionally biased region" description="Acidic residues" evidence="1">
    <location>
        <begin position="41"/>
        <end position="53"/>
    </location>
</feature>
<organism evidence="3">
    <name type="scientific">Rhizopus microsporus var. microsporus</name>
    <dbReference type="NCBI Taxonomy" id="86635"/>
    <lineage>
        <taxon>Eukaryota</taxon>
        <taxon>Fungi</taxon>
        <taxon>Fungi incertae sedis</taxon>
        <taxon>Mucoromycota</taxon>
        <taxon>Mucoromycotina</taxon>
        <taxon>Mucoromycetes</taxon>
        <taxon>Mucorales</taxon>
        <taxon>Mucorineae</taxon>
        <taxon>Rhizopodaceae</taxon>
        <taxon>Rhizopus</taxon>
    </lineage>
</organism>
<dbReference type="VEuPathDB" id="FungiDB:BCV72DRAFT_273726"/>
<keyword evidence="2" id="KW-0472">Membrane</keyword>
<name>A0A1X0R5C7_RHIZD</name>
<sequence>MNSKLSEKWKRPRVKGPIAFSIKRKRQERSEIRRNVPELKEMDEEEEEEVEENLFTDVKEEKIVLDPTIVFPYSNNGTRATTIKEESEQWESLFDPQYAFGPFMNSVMKPSTTDYYYKGKWPLNQADIMGMAPKQMKKTKHNSDDGESVSPMDESCLFSIVPDPLLPDLEQLKLLLTDMDDHDEDTRSDGESTAGSVRQIGFLPSSSISLHTRRAEEDASWEKRLNLLDTIQQAVFNEDLNGTRENPFQGSRAARIQRSIRDKAERIKKEAWVDVKNDSRENMADEGTKEDKESKEKDLKFLSRVSGLFGGYQEKTFAYEEELQECKQKNRYSFLYFALGFLFPPLWILGATYSPKASQQQTEASKDIDKKWKKYSRNALFIFLLITLVTVIITVIAEPASFGFREIMGDQVHEDIVIFDGELVLES</sequence>
<feature type="transmembrane region" description="Helical" evidence="2">
    <location>
        <begin position="334"/>
        <end position="354"/>
    </location>
</feature>
<dbReference type="EMBL" id="KV921908">
    <property type="protein sequence ID" value="ORE07233.1"/>
    <property type="molecule type" value="Genomic_DNA"/>
</dbReference>
<keyword evidence="2" id="KW-1133">Transmembrane helix</keyword>
<reference evidence="3" key="1">
    <citation type="journal article" date="2016" name="Proc. Natl. Acad. Sci. U.S.A.">
        <title>Lipid metabolic changes in an early divergent fungus govern the establishment of a mutualistic symbiosis with endobacteria.</title>
        <authorList>
            <person name="Lastovetsky O.A."/>
            <person name="Gaspar M.L."/>
            <person name="Mondo S.J."/>
            <person name="LaButti K.M."/>
            <person name="Sandor L."/>
            <person name="Grigoriev I.V."/>
            <person name="Henry S.A."/>
            <person name="Pawlowska T.E."/>
        </authorList>
    </citation>
    <scope>NUCLEOTIDE SEQUENCE [LARGE SCALE GENOMIC DNA]</scope>
    <source>
        <strain evidence="3">ATCC 52814</strain>
    </source>
</reference>
<gene>
    <name evidence="3" type="ORF">BCV72DRAFT_273726</name>
</gene>
<evidence type="ECO:0000313" key="3">
    <source>
        <dbReference type="EMBL" id="ORE07233.1"/>
    </source>
</evidence>
<keyword evidence="2" id="KW-0812">Transmembrane</keyword>
<accession>A0A1X0R5C7</accession>
<proteinExistence type="predicted"/>
<dbReference type="Proteomes" id="UP000242414">
    <property type="component" value="Unassembled WGS sequence"/>
</dbReference>
<feature type="compositionally biased region" description="Basic and acidic residues" evidence="1">
    <location>
        <begin position="28"/>
        <end position="40"/>
    </location>
</feature>
<evidence type="ECO:0000256" key="2">
    <source>
        <dbReference type="SAM" id="Phobius"/>
    </source>
</evidence>
<protein>
    <submittedName>
        <fullName evidence="3">Uncharacterized protein</fullName>
    </submittedName>
</protein>
<dbReference type="OrthoDB" id="28975at2759"/>
<feature type="transmembrane region" description="Helical" evidence="2">
    <location>
        <begin position="375"/>
        <end position="397"/>
    </location>
</feature>